<name>S5TL26_9CORY</name>
<dbReference type="AlphaFoldDB" id="S5TL26"/>
<evidence type="ECO:0008006" key="4">
    <source>
        <dbReference type="Google" id="ProtNLM"/>
    </source>
</evidence>
<feature type="transmembrane region" description="Helical" evidence="1">
    <location>
        <begin position="186"/>
        <end position="204"/>
    </location>
</feature>
<evidence type="ECO:0000256" key="1">
    <source>
        <dbReference type="SAM" id="Phobius"/>
    </source>
</evidence>
<keyword evidence="1" id="KW-0812">Transmembrane</keyword>
<gene>
    <name evidence="2" type="ORF">B841_10495</name>
</gene>
<feature type="transmembrane region" description="Helical" evidence="1">
    <location>
        <begin position="161"/>
        <end position="179"/>
    </location>
</feature>
<evidence type="ECO:0000313" key="2">
    <source>
        <dbReference type="EMBL" id="AGS35571.1"/>
    </source>
</evidence>
<keyword evidence="1" id="KW-1133">Transmembrane helix</keyword>
<keyword evidence="3" id="KW-1185">Reference proteome</keyword>
<protein>
    <recommendedName>
        <fullName evidence="4">DUF2207 domain-containing protein</fullName>
    </recommendedName>
</protein>
<dbReference type="STRING" id="1224163.B841_10495"/>
<organism evidence="2 3">
    <name type="scientific">Corynebacterium maris DSM 45190</name>
    <dbReference type="NCBI Taxonomy" id="1224163"/>
    <lineage>
        <taxon>Bacteria</taxon>
        <taxon>Bacillati</taxon>
        <taxon>Actinomycetota</taxon>
        <taxon>Actinomycetes</taxon>
        <taxon>Mycobacteriales</taxon>
        <taxon>Corynebacteriaceae</taxon>
        <taxon>Corynebacterium</taxon>
    </lineage>
</organism>
<dbReference type="KEGG" id="cmd:B841_10495"/>
<dbReference type="PATRIC" id="fig|1224163.3.peg.2117"/>
<accession>S5TL26</accession>
<dbReference type="HOGENOM" id="CLU_818148_0_0_11"/>
<proteinExistence type="predicted"/>
<reference evidence="2 3" key="1">
    <citation type="submission" date="2012-11" db="EMBL/GenBank/DDBJ databases">
        <title>The complete genome sequence of Corynebacterium maris Coryn-1 (=DSM 45190).</title>
        <authorList>
            <person name="Schaffert L."/>
            <person name="Albersmeier A."/>
            <person name="Kalinowski J."/>
            <person name="Ruckert C."/>
        </authorList>
    </citation>
    <scope>NUCLEOTIDE SEQUENCE [LARGE SCALE GENOMIC DNA]</scope>
    <source>
        <strain evidence="3">Coryn-1</strain>
    </source>
</reference>
<keyword evidence="1" id="KW-0472">Membrane</keyword>
<dbReference type="EMBL" id="CP003924">
    <property type="protein sequence ID" value="AGS35571.1"/>
    <property type="molecule type" value="Genomic_DNA"/>
</dbReference>
<dbReference type="Proteomes" id="UP000015388">
    <property type="component" value="Chromosome"/>
</dbReference>
<sequence length="339" mass="38076">MIAAVGLLLIAFWVWAALVARRWKKTADELAERSWPTRKFDASIDSDPHRLAVATGGRSGLLTVLLVQARRQGLLDVGERGLEATQTLRPDSPDLVERVAAEATAENAATVLQDLSTALWEAARKTAGRLQHGGLWRSDEEYEAYRPLREADQSFVGTKQWTYVVTFVLLFLLLGYEAFTGEPMLSVIIFAIVPWPLAYSWWVASKVQRVAYRLVTDAGYGYRRTLYIRNAEQKLRDTYTERYIKDLNPKIKKLLTRPLKLSDFDLRVALFGTLALKEDKSFQRQVKRLGDSVKSASVAASRAGEGETGLDTMLNDYARFGDGVQRDEITATANLDKKV</sequence>
<evidence type="ECO:0000313" key="3">
    <source>
        <dbReference type="Proteomes" id="UP000015388"/>
    </source>
</evidence>